<comment type="subcellular location">
    <subcellularLocation>
        <location evidence="1">Cytoplasm</location>
        <location evidence="1">Cytoskeleton</location>
    </subcellularLocation>
</comment>
<dbReference type="PANTHER" id="PTHR24107:SF2">
    <property type="entry name" value="NLR FAMILY CARD DOMAIN CONTAINING 3"/>
    <property type="match status" value="1"/>
</dbReference>
<dbReference type="Gene3D" id="3.80.10.10">
    <property type="entry name" value="Ribonuclease Inhibitor"/>
    <property type="match status" value="3"/>
</dbReference>
<dbReference type="Proteomes" id="UP001295423">
    <property type="component" value="Unassembled WGS sequence"/>
</dbReference>
<evidence type="ECO:0008006" key="6">
    <source>
        <dbReference type="Google" id="ProtNLM"/>
    </source>
</evidence>
<keyword evidence="5" id="KW-1185">Reference proteome</keyword>
<dbReference type="PANTHER" id="PTHR24107">
    <property type="entry name" value="YNEIN REGULATORY COMPLEX SUBUNIT 5"/>
    <property type="match status" value="1"/>
</dbReference>
<reference evidence="4" key="1">
    <citation type="submission" date="2023-08" db="EMBL/GenBank/DDBJ databases">
        <authorList>
            <person name="Audoor S."/>
            <person name="Bilcke G."/>
        </authorList>
    </citation>
    <scope>NUCLEOTIDE SEQUENCE</scope>
</reference>
<dbReference type="SMART" id="SM00368">
    <property type="entry name" value="LRR_RI"/>
    <property type="match status" value="3"/>
</dbReference>
<comment type="caution">
    <text evidence="4">The sequence shown here is derived from an EMBL/GenBank/DDBJ whole genome shotgun (WGS) entry which is preliminary data.</text>
</comment>
<dbReference type="EMBL" id="CAKOGP040002191">
    <property type="protein sequence ID" value="CAJ1964528.1"/>
    <property type="molecule type" value="Genomic_DNA"/>
</dbReference>
<organism evidence="4 5">
    <name type="scientific">Cylindrotheca closterium</name>
    <dbReference type="NCBI Taxonomy" id="2856"/>
    <lineage>
        <taxon>Eukaryota</taxon>
        <taxon>Sar</taxon>
        <taxon>Stramenopiles</taxon>
        <taxon>Ochrophyta</taxon>
        <taxon>Bacillariophyta</taxon>
        <taxon>Bacillariophyceae</taxon>
        <taxon>Bacillariophycidae</taxon>
        <taxon>Bacillariales</taxon>
        <taxon>Bacillariaceae</taxon>
        <taxon>Cylindrotheca</taxon>
    </lineage>
</organism>
<proteinExistence type="predicted"/>
<dbReference type="AlphaFoldDB" id="A0AAD2G6W8"/>
<keyword evidence="3" id="KW-0206">Cytoskeleton</keyword>
<evidence type="ECO:0000256" key="3">
    <source>
        <dbReference type="ARBA" id="ARBA00023212"/>
    </source>
</evidence>
<dbReference type="GO" id="GO:0005856">
    <property type="term" value="C:cytoskeleton"/>
    <property type="evidence" value="ECO:0007669"/>
    <property type="project" value="UniProtKB-SubCell"/>
</dbReference>
<protein>
    <recommendedName>
        <fullName evidence="6">RNI-like protein</fullName>
    </recommendedName>
</protein>
<name>A0AAD2G6W8_9STRA</name>
<evidence type="ECO:0000256" key="1">
    <source>
        <dbReference type="ARBA" id="ARBA00004245"/>
    </source>
</evidence>
<dbReference type="InterPro" id="IPR032675">
    <property type="entry name" value="LRR_dom_sf"/>
</dbReference>
<accession>A0AAD2G6W8</accession>
<gene>
    <name evidence="4" type="ORF">CYCCA115_LOCUS20674</name>
</gene>
<evidence type="ECO:0000313" key="5">
    <source>
        <dbReference type="Proteomes" id="UP001295423"/>
    </source>
</evidence>
<evidence type="ECO:0000313" key="4">
    <source>
        <dbReference type="EMBL" id="CAJ1964528.1"/>
    </source>
</evidence>
<evidence type="ECO:0000256" key="2">
    <source>
        <dbReference type="ARBA" id="ARBA00022490"/>
    </source>
</evidence>
<keyword evidence="2" id="KW-0963">Cytoplasm</keyword>
<dbReference type="InterPro" id="IPR052410">
    <property type="entry name" value="DRC5"/>
</dbReference>
<dbReference type="SUPFAM" id="SSF52047">
    <property type="entry name" value="RNI-like"/>
    <property type="match status" value="2"/>
</dbReference>
<sequence length="655" mass="74624">MLQDCLPNLIPGCFPEVNKLPLKPVRLSESSKNTMEHPYRAFEDHGMRGNAHGSNVHRVTQRLVTSLESNATLQELTLNVQAISESLEFSGPIVRFLNENKSLERLQIRVPPQTKGSSIFANEIICPSLKELTIWVASDRSTKRQIDFMRKAAVKRRRLCRCHNPIRTSRSTTNITSSVSTTISEDLDQFNLRDIARFIASQPQLEYVRVQTSTLSTKQWNDLVDGIHQNRSVRHVEFRRLEGDSFSMRKLQQHPTLERIDLNGCPTIGNWHTLVSKEANIKHISWSSSPASIDCLQHLANKLSCPASSLLKLEISHTNLSGHKLAMVAAMLKENCSLREIDLSSSQLNSVDGYILTKCLQSNFTLQKLILNDNSMLKWPCDLAFLGFRDLLATPTCNLNYLDLSNNEMEPMRNDARCAEIFEGMQRNTKLKVLKLANRGTVFFETLYHKFWNESEKHHLQVSKSLGKALETCRLTELCLNHNFLDDDTIAKYLAPALSKNCRLVRLSLKRVGMGNKGMSAISKALMGNQTLEFMDISHNCDMTLPAYESLVECLPTLSKLETLWFHSNTKDELHACTLAPALVKQYALQKFSNEDCLPEMYRIFLAANRNGRRYLYQHSTIVDALWPKILARAAHNPKIVSLFVRERAEMFTYR</sequence>